<dbReference type="Proteomes" id="UP000236394">
    <property type="component" value="Unassembled WGS sequence"/>
</dbReference>
<name>A0A2J8B3R9_9FIRM</name>
<evidence type="ECO:0000256" key="5">
    <source>
        <dbReference type="ARBA" id="ARBA00023014"/>
    </source>
</evidence>
<evidence type="ECO:0000256" key="2">
    <source>
        <dbReference type="ARBA" id="ARBA00005806"/>
    </source>
</evidence>
<reference evidence="7" key="1">
    <citation type="submission" date="2017-04" db="EMBL/GenBank/DDBJ databases">
        <authorList>
            <person name="Bumgarner R.E."/>
            <person name="Fredricks D.N."/>
            <person name="Srinivasan S."/>
        </authorList>
    </citation>
    <scope>NUCLEOTIDE SEQUENCE [LARGE SCALE GENOMIC DNA]</scope>
    <source>
        <strain evidence="7">KA00405</strain>
    </source>
</reference>
<evidence type="ECO:0000256" key="3">
    <source>
        <dbReference type="ARBA" id="ARBA00022723"/>
    </source>
</evidence>
<keyword evidence="3" id="KW-0479">Metal-binding</keyword>
<dbReference type="PANTHER" id="PTHR30548:SF4">
    <property type="entry name" value="SUBUNIT OF OXYGEN-SENSITIVE 2-HYDROXYISOCAPROYL-COA DEHYDRATASE"/>
    <property type="match status" value="1"/>
</dbReference>
<dbReference type="GO" id="GO:0051536">
    <property type="term" value="F:iron-sulfur cluster binding"/>
    <property type="evidence" value="ECO:0007669"/>
    <property type="project" value="UniProtKB-KW"/>
</dbReference>
<comment type="similarity">
    <text evidence="2">Belongs to the FldB/FldC dehydratase alpha/beta subunit family.</text>
</comment>
<dbReference type="AlphaFoldDB" id="A0A2J8B3R9"/>
<organism evidence="6 7">
    <name type="scientific">Mageeibacillus indolicus</name>
    <dbReference type="NCBI Taxonomy" id="884684"/>
    <lineage>
        <taxon>Bacteria</taxon>
        <taxon>Bacillati</taxon>
        <taxon>Bacillota</taxon>
        <taxon>Clostridia</taxon>
        <taxon>Eubacteriales</taxon>
        <taxon>Oscillospiraceae</taxon>
        <taxon>Mageeibacillus</taxon>
    </lineage>
</organism>
<dbReference type="Gene3D" id="3.40.50.11900">
    <property type="match status" value="1"/>
</dbReference>
<proteinExistence type="inferred from homology"/>
<keyword evidence="5" id="KW-0411">Iron-sulfur</keyword>
<dbReference type="InterPro" id="IPR010327">
    <property type="entry name" value="FldB/FldC_alpha/beta"/>
</dbReference>
<dbReference type="Gene3D" id="3.40.50.11890">
    <property type="match status" value="1"/>
</dbReference>
<gene>
    <name evidence="6" type="ORF">B7R76_00610</name>
</gene>
<accession>A0A2J8B3R9</accession>
<comment type="cofactor">
    <cofactor evidence="1">
        <name>[4Fe-4S] cluster</name>
        <dbReference type="ChEBI" id="CHEBI:49883"/>
    </cofactor>
</comment>
<evidence type="ECO:0000313" key="7">
    <source>
        <dbReference type="Proteomes" id="UP000236394"/>
    </source>
</evidence>
<dbReference type="Pfam" id="PF06050">
    <property type="entry name" value="HGD-D"/>
    <property type="match status" value="1"/>
</dbReference>
<dbReference type="GO" id="GO:0016836">
    <property type="term" value="F:hydro-lyase activity"/>
    <property type="evidence" value="ECO:0007669"/>
    <property type="project" value="UniProtKB-ARBA"/>
</dbReference>
<dbReference type="EMBL" id="NBZD01000001">
    <property type="protein sequence ID" value="PNH19422.1"/>
    <property type="molecule type" value="Genomic_DNA"/>
</dbReference>
<comment type="caution">
    <text evidence="6">The sequence shown here is derived from an EMBL/GenBank/DDBJ whole genome shotgun (WGS) entry which is preliminary data.</text>
</comment>
<evidence type="ECO:0000256" key="4">
    <source>
        <dbReference type="ARBA" id="ARBA00023004"/>
    </source>
</evidence>
<evidence type="ECO:0000313" key="6">
    <source>
        <dbReference type="EMBL" id="PNH19422.1"/>
    </source>
</evidence>
<protein>
    <submittedName>
        <fullName evidence="6">2-hydroxyglutaryl-CoA dehydratase</fullName>
    </submittedName>
</protein>
<sequence length="422" mass="47534">MAEEVKTEAAKPEVKKPKVIDTNSAKYKLGQVIVKHYREVFEAKERGEKIGWCASNFPEEIFETLGLKVCYPENQAAAISARGAGTKMCEIAEDDGYSNDICAYARISLAYMKTKSAPEQDMPLPDFVLCCNNICNCMIKWYENISKELNIPMILIDIPFNPDYDVSPEHIAYVKGQFLDAIHQLEEITGKKWSDERFKEVMKISNRTSKAWLEATGYTRFQPSPLNGFDLLNHMAVAVCARGRIEAAEAFEALTKEYAEAVKNGTSTFRAEEVHRIMFEGIACWPHLRVTSTGLKSRGINMVATIYADAFGMLYDDFDGLIRCYCQVPNCCNLEKARDNRIAIVKRTKAEGILVHTNRSCKLWSGFMYEMSRQIGEACDIPVVSFDGDQADPRNFSEAQYDTRVQGLAEIMADRKAAAKEA</sequence>
<evidence type="ECO:0000256" key="1">
    <source>
        <dbReference type="ARBA" id="ARBA00001966"/>
    </source>
</evidence>
<dbReference type="RefSeq" id="WP_102892177.1">
    <property type="nucleotide sequence ID" value="NZ_NBZD01000001.1"/>
</dbReference>
<keyword evidence="4" id="KW-0408">Iron</keyword>
<dbReference type="GO" id="GO:0046872">
    <property type="term" value="F:metal ion binding"/>
    <property type="evidence" value="ECO:0007669"/>
    <property type="project" value="UniProtKB-KW"/>
</dbReference>
<dbReference type="PANTHER" id="PTHR30548">
    <property type="entry name" value="2-HYDROXYGLUTARYL-COA DEHYDRATASE, D-COMPONENT-RELATED"/>
    <property type="match status" value="1"/>
</dbReference>